<gene>
    <name evidence="2" type="ORF">F3J40_20075</name>
</gene>
<accession>A0ABX0RIB4</accession>
<reference evidence="2 3" key="1">
    <citation type="journal article" date="2019" name="bioRxiv">
        <title>Bacteria contribute to plant secondary compound degradation in a generalist herbivore system.</title>
        <authorList>
            <person name="Francoeur C.B."/>
            <person name="Khadempour L."/>
            <person name="Moreira-Soto R.D."/>
            <person name="Gotting K."/>
            <person name="Book A.J."/>
            <person name="Pinto-Tomas A.A."/>
            <person name="Keefover-Ring K."/>
            <person name="Currie C.R."/>
        </authorList>
    </citation>
    <scope>NUCLEOTIDE SEQUENCE [LARGE SCALE GENOMIC DNA]</scope>
    <source>
        <strain evidence="2">Acro-835</strain>
    </source>
</reference>
<protein>
    <submittedName>
        <fullName evidence="2">GNAT family N-acetyltransferase</fullName>
    </submittedName>
</protein>
<sequence length="182" mass="21135">MGTVQGKTISLRLAEVSDYLFIHSLRVAPKSAQFLTPVDDDPLQQKTWLENYKLREQEGREYYFIIQRTDNNQPVGSLRAYNVNHEASTAQCGSWILNDQKTITSAIESILLICEYMHSIGIRLVIVDARKDNKPALRFIRKISHRPHSEDETNLYYEIDVPVMVTDFYKDNHKYIDQPTQS</sequence>
<organism evidence="2 3">
    <name type="scientific">Candidatus Pantoea multigeneris</name>
    <dbReference type="NCBI Taxonomy" id="2608357"/>
    <lineage>
        <taxon>Bacteria</taxon>
        <taxon>Pseudomonadati</taxon>
        <taxon>Pseudomonadota</taxon>
        <taxon>Gammaproteobacteria</taxon>
        <taxon>Enterobacterales</taxon>
        <taxon>Erwiniaceae</taxon>
        <taxon>Pantoea</taxon>
    </lineage>
</organism>
<dbReference type="EMBL" id="VWXF01000010">
    <property type="protein sequence ID" value="NIF23883.1"/>
    <property type="molecule type" value="Genomic_DNA"/>
</dbReference>
<evidence type="ECO:0000313" key="3">
    <source>
        <dbReference type="Proteomes" id="UP001515683"/>
    </source>
</evidence>
<feature type="domain" description="N-acetyltransferase" evidence="1">
    <location>
        <begin position="11"/>
        <end position="143"/>
    </location>
</feature>
<dbReference type="InterPro" id="IPR000182">
    <property type="entry name" value="GNAT_dom"/>
</dbReference>
<name>A0ABX0RIB4_9GAMM</name>
<dbReference type="RefSeq" id="WP_017348636.1">
    <property type="nucleotide sequence ID" value="NZ_VWXF01000010.1"/>
</dbReference>
<dbReference type="Pfam" id="PF13302">
    <property type="entry name" value="Acetyltransf_3"/>
    <property type="match status" value="1"/>
</dbReference>
<evidence type="ECO:0000313" key="2">
    <source>
        <dbReference type="EMBL" id="NIF23883.1"/>
    </source>
</evidence>
<evidence type="ECO:0000259" key="1">
    <source>
        <dbReference type="Pfam" id="PF13302"/>
    </source>
</evidence>
<dbReference type="InterPro" id="IPR016181">
    <property type="entry name" value="Acyl_CoA_acyltransferase"/>
</dbReference>
<comment type="caution">
    <text evidence="2">The sequence shown here is derived from an EMBL/GenBank/DDBJ whole genome shotgun (WGS) entry which is preliminary data.</text>
</comment>
<keyword evidence="3" id="KW-1185">Reference proteome</keyword>
<dbReference type="Proteomes" id="UP001515683">
    <property type="component" value="Unassembled WGS sequence"/>
</dbReference>
<proteinExistence type="predicted"/>
<dbReference type="SUPFAM" id="SSF55729">
    <property type="entry name" value="Acyl-CoA N-acyltransferases (Nat)"/>
    <property type="match status" value="1"/>
</dbReference>
<dbReference type="Gene3D" id="3.40.630.30">
    <property type="match status" value="1"/>
</dbReference>